<keyword evidence="4 6" id="KW-0443">Lipid metabolism</keyword>
<evidence type="ECO:0000256" key="2">
    <source>
        <dbReference type="ARBA" id="ARBA00022556"/>
    </source>
</evidence>
<dbReference type="HAMAP" id="MF_00387">
    <property type="entry name" value="LpxA"/>
    <property type="match status" value="1"/>
</dbReference>
<keyword evidence="6" id="KW-0963">Cytoplasm</keyword>
<comment type="caution">
    <text evidence="8">The sequence shown here is derived from an EMBL/GenBank/DDBJ whole genome shotgun (WGS) entry which is preliminary data.</text>
</comment>
<dbReference type="EC" id="2.3.1.129" evidence="6"/>
<evidence type="ECO:0000313" key="8">
    <source>
        <dbReference type="EMBL" id="MET7014596.1"/>
    </source>
</evidence>
<name>A0ABV2TL03_9RHOO</name>
<dbReference type="Gene3D" id="1.20.1180.10">
    <property type="entry name" value="Udp N-acetylglucosamine O-acyltransferase, C-terminal domain"/>
    <property type="match status" value="1"/>
</dbReference>
<dbReference type="SUPFAM" id="SSF51161">
    <property type="entry name" value="Trimeric LpxA-like enzymes"/>
    <property type="match status" value="1"/>
</dbReference>
<keyword evidence="5 6" id="KW-0012">Acyltransferase</keyword>
<dbReference type="GO" id="GO:0008780">
    <property type="term" value="F:acyl-[acyl-carrier-protein]-UDP-N-acetylglucosamine O-acyltransferase activity"/>
    <property type="evidence" value="ECO:0007669"/>
    <property type="project" value="UniProtKB-EC"/>
</dbReference>
<comment type="subunit">
    <text evidence="6">Homotrimer.</text>
</comment>
<dbReference type="EMBL" id="JBEWZI010000009">
    <property type="protein sequence ID" value="MET7014596.1"/>
    <property type="molecule type" value="Genomic_DNA"/>
</dbReference>
<reference evidence="8 9" key="1">
    <citation type="submission" date="2024-07" db="EMBL/GenBank/DDBJ databases">
        <title>Uliginosibacterium flavum JJ3220;KACC:17644.</title>
        <authorList>
            <person name="Kim M.K."/>
        </authorList>
    </citation>
    <scope>NUCLEOTIDE SEQUENCE [LARGE SCALE GENOMIC DNA]</scope>
    <source>
        <strain evidence="8 9">KACC:17644</strain>
    </source>
</reference>
<protein>
    <recommendedName>
        <fullName evidence="6">Acyl-[acyl-carrier-protein]--UDP-N-acetylglucosamine O-acyltransferase</fullName>
        <shortName evidence="6">UDP-N-acetylglucosamine acyltransferase</shortName>
        <ecNumber evidence="6">2.3.1.129</ecNumber>
    </recommendedName>
</protein>
<comment type="function">
    <text evidence="6">Involved in the biosynthesis of lipid A, a phosphorylated glycolipid that anchors the lipopolysaccharide to the outer membrane of the cell.</text>
</comment>
<evidence type="ECO:0000256" key="4">
    <source>
        <dbReference type="ARBA" id="ARBA00023098"/>
    </source>
</evidence>
<evidence type="ECO:0000256" key="3">
    <source>
        <dbReference type="ARBA" id="ARBA00022679"/>
    </source>
</evidence>
<dbReference type="Pfam" id="PF13720">
    <property type="entry name" value="Acetyltransf_11"/>
    <property type="match status" value="1"/>
</dbReference>
<keyword evidence="2 6" id="KW-0441">Lipid A biosynthesis</keyword>
<comment type="similarity">
    <text evidence="6">Belongs to the transferase hexapeptide repeat family. LpxA subfamily.</text>
</comment>
<evidence type="ECO:0000256" key="5">
    <source>
        <dbReference type="ARBA" id="ARBA00023315"/>
    </source>
</evidence>
<comment type="catalytic activity">
    <reaction evidence="6">
        <text>a (3R)-hydroxyacyl-[ACP] + UDP-N-acetyl-alpha-D-glucosamine = a UDP-3-O-[(3R)-3-hydroxyacyl]-N-acetyl-alpha-D-glucosamine + holo-[ACP]</text>
        <dbReference type="Rhea" id="RHEA:67812"/>
        <dbReference type="Rhea" id="RHEA-COMP:9685"/>
        <dbReference type="Rhea" id="RHEA-COMP:9945"/>
        <dbReference type="ChEBI" id="CHEBI:57705"/>
        <dbReference type="ChEBI" id="CHEBI:64479"/>
        <dbReference type="ChEBI" id="CHEBI:78827"/>
        <dbReference type="ChEBI" id="CHEBI:173225"/>
        <dbReference type="EC" id="2.3.1.129"/>
    </reaction>
</comment>
<dbReference type="InterPro" id="IPR001451">
    <property type="entry name" value="Hexapep"/>
</dbReference>
<dbReference type="InterPro" id="IPR029098">
    <property type="entry name" value="Acetyltransf_C"/>
</dbReference>
<evidence type="ECO:0000256" key="1">
    <source>
        <dbReference type="ARBA" id="ARBA00022516"/>
    </source>
</evidence>
<accession>A0ABV2TL03</accession>
<comment type="subcellular location">
    <subcellularLocation>
        <location evidence="6">Cytoplasm</location>
    </subcellularLocation>
</comment>
<keyword evidence="1 6" id="KW-0444">Lipid biosynthesis</keyword>
<keyword evidence="3 6" id="KW-0808">Transferase</keyword>
<comment type="pathway">
    <text evidence="6">Glycolipid biosynthesis; lipid IV(A) biosynthesis; lipid IV(A) from (3R)-3-hydroxytetradecanoyl-[acyl-carrier-protein] and UDP-N-acetyl-alpha-D-glucosamine: step 1/6.</text>
</comment>
<dbReference type="CDD" id="cd03351">
    <property type="entry name" value="LbH_UDP-GlcNAc_AT"/>
    <property type="match status" value="1"/>
</dbReference>
<dbReference type="InterPro" id="IPR037157">
    <property type="entry name" value="Acetyltransf_C_sf"/>
</dbReference>
<keyword evidence="9" id="KW-1185">Reference proteome</keyword>
<organism evidence="8 9">
    <name type="scientific">Uliginosibacterium flavum</name>
    <dbReference type="NCBI Taxonomy" id="1396831"/>
    <lineage>
        <taxon>Bacteria</taxon>
        <taxon>Pseudomonadati</taxon>
        <taxon>Pseudomonadota</taxon>
        <taxon>Betaproteobacteria</taxon>
        <taxon>Rhodocyclales</taxon>
        <taxon>Zoogloeaceae</taxon>
        <taxon>Uliginosibacterium</taxon>
    </lineage>
</organism>
<sequence>MAMIHSSAIIHPGAKIAAGVEVGPFSIIGEHVEIGEGTVVASHCVIKGRTRIGRENRIFQFASLGEIPQDKKYAGEPTSLEIGDRNSIREYCNFNIGTAQDAGVTRIGNDNWFMAGVHIGHDCQVGNNTIMANNVTLGGHVHVGDFAILGGMAAVHQFAIIGAHSMAGGGSIITQDIPPFVMCSGNPVAPHGVNSEGLRRRGFSAEAITQIKRAYKAMYRQNLSLEEARASIAVASAETPELQVMLDFFAASTRGIIR</sequence>
<dbReference type="Proteomes" id="UP001549691">
    <property type="component" value="Unassembled WGS sequence"/>
</dbReference>
<dbReference type="NCBIfam" id="TIGR01852">
    <property type="entry name" value="lipid_A_lpxA"/>
    <property type="match status" value="1"/>
</dbReference>
<dbReference type="InterPro" id="IPR011004">
    <property type="entry name" value="Trimer_LpxA-like_sf"/>
</dbReference>
<proteinExistence type="inferred from homology"/>
<dbReference type="InterPro" id="IPR010137">
    <property type="entry name" value="Lipid_A_LpxA"/>
</dbReference>
<evidence type="ECO:0000256" key="6">
    <source>
        <dbReference type="HAMAP-Rule" id="MF_00387"/>
    </source>
</evidence>
<dbReference type="PANTHER" id="PTHR43480">
    <property type="entry name" value="ACYL-[ACYL-CARRIER-PROTEIN]--UDP-N-ACETYLGLUCOSAMINE O-ACYLTRANSFERASE"/>
    <property type="match status" value="1"/>
</dbReference>
<dbReference type="PANTHER" id="PTHR43480:SF1">
    <property type="entry name" value="ACYL-[ACYL-CARRIER-PROTEIN]--UDP-N-ACETYLGLUCOSAMINE O-ACYLTRANSFERASE, MITOCHONDRIAL-RELATED"/>
    <property type="match status" value="1"/>
</dbReference>
<dbReference type="Gene3D" id="2.160.10.10">
    <property type="entry name" value="Hexapeptide repeat proteins"/>
    <property type="match status" value="1"/>
</dbReference>
<dbReference type="NCBIfam" id="NF003657">
    <property type="entry name" value="PRK05289.1"/>
    <property type="match status" value="1"/>
</dbReference>
<keyword evidence="6" id="KW-0677">Repeat</keyword>
<dbReference type="Pfam" id="PF00132">
    <property type="entry name" value="Hexapep"/>
    <property type="match status" value="2"/>
</dbReference>
<gene>
    <name evidence="6 8" type="primary">lpxA</name>
    <name evidence="8" type="ORF">ABXR19_10390</name>
</gene>
<dbReference type="PIRSF" id="PIRSF000456">
    <property type="entry name" value="UDP-GlcNAc_acltr"/>
    <property type="match status" value="1"/>
</dbReference>
<evidence type="ECO:0000313" key="9">
    <source>
        <dbReference type="Proteomes" id="UP001549691"/>
    </source>
</evidence>
<evidence type="ECO:0000259" key="7">
    <source>
        <dbReference type="Pfam" id="PF13720"/>
    </source>
</evidence>
<feature type="domain" description="UDP N-acetylglucosamine O-acyltransferase C-terminal" evidence="7">
    <location>
        <begin position="176"/>
        <end position="257"/>
    </location>
</feature>